<reference evidence="2" key="1">
    <citation type="submission" date="2021-12" db="EMBL/GenBank/DDBJ databases">
        <authorList>
            <person name="Zaccaron A."/>
            <person name="Stergiopoulos I."/>
        </authorList>
    </citation>
    <scope>NUCLEOTIDE SEQUENCE</scope>
    <source>
        <strain evidence="2">Race5_Kim</strain>
    </source>
</reference>
<dbReference type="GeneID" id="71982447"/>
<gene>
    <name evidence="2" type="ORF">CLAFUR5_02569</name>
</gene>
<accession>A0A9Q8LBF4</accession>
<dbReference type="Proteomes" id="UP000756132">
    <property type="component" value="Chromosome 2"/>
</dbReference>
<evidence type="ECO:0000313" key="3">
    <source>
        <dbReference type="Proteomes" id="UP000756132"/>
    </source>
</evidence>
<sequence>MSLPDIHNTATIGSVQSTDCFVKDYWPPETPPSPSISSTSSSSSSSSPHPFDIADTATLALKIVRTNGTGTRAVDKPAIGSKKIGSHRDRLKLRLLRNRVRTSFKAKTAVFRAKQARQKERAARKVL</sequence>
<evidence type="ECO:0000256" key="1">
    <source>
        <dbReference type="SAM" id="MobiDB-lite"/>
    </source>
</evidence>
<dbReference type="AlphaFoldDB" id="A0A9Q8LBF4"/>
<protein>
    <submittedName>
        <fullName evidence="2">Uncharacterized protein</fullName>
    </submittedName>
</protein>
<feature type="compositionally biased region" description="Low complexity" evidence="1">
    <location>
        <begin position="35"/>
        <end position="50"/>
    </location>
</feature>
<feature type="region of interest" description="Disordered" evidence="1">
    <location>
        <begin position="23"/>
        <end position="51"/>
    </location>
</feature>
<name>A0A9Q8LBF4_PASFU</name>
<evidence type="ECO:0000313" key="2">
    <source>
        <dbReference type="EMBL" id="UJO14169.1"/>
    </source>
</evidence>
<dbReference type="RefSeq" id="XP_047758535.1">
    <property type="nucleotide sequence ID" value="XM_047901717.1"/>
</dbReference>
<proteinExistence type="predicted"/>
<reference evidence="2" key="2">
    <citation type="journal article" date="2022" name="Microb. Genom.">
        <title>A chromosome-scale genome assembly of the tomato pathogen Cladosporium fulvum reveals a compartmentalized genome architecture and the presence of a dispensable chromosome.</title>
        <authorList>
            <person name="Zaccaron A.Z."/>
            <person name="Chen L.H."/>
            <person name="Samaras A."/>
            <person name="Stergiopoulos I."/>
        </authorList>
    </citation>
    <scope>NUCLEOTIDE SEQUENCE</scope>
    <source>
        <strain evidence="2">Race5_Kim</strain>
    </source>
</reference>
<dbReference type="KEGG" id="ffu:CLAFUR5_02569"/>
<organism evidence="2 3">
    <name type="scientific">Passalora fulva</name>
    <name type="common">Tomato leaf mold</name>
    <name type="synonym">Cladosporium fulvum</name>
    <dbReference type="NCBI Taxonomy" id="5499"/>
    <lineage>
        <taxon>Eukaryota</taxon>
        <taxon>Fungi</taxon>
        <taxon>Dikarya</taxon>
        <taxon>Ascomycota</taxon>
        <taxon>Pezizomycotina</taxon>
        <taxon>Dothideomycetes</taxon>
        <taxon>Dothideomycetidae</taxon>
        <taxon>Mycosphaerellales</taxon>
        <taxon>Mycosphaerellaceae</taxon>
        <taxon>Fulvia</taxon>
    </lineage>
</organism>
<keyword evidence="3" id="KW-1185">Reference proteome</keyword>
<dbReference type="EMBL" id="CP090164">
    <property type="protein sequence ID" value="UJO14169.1"/>
    <property type="molecule type" value="Genomic_DNA"/>
</dbReference>